<keyword evidence="3 6" id="KW-0489">Methyltransferase</keyword>
<dbReference type="Gene3D" id="3.40.50.150">
    <property type="entry name" value="Vaccinia Virus protein VP39"/>
    <property type="match status" value="2"/>
</dbReference>
<gene>
    <name evidence="6 9" type="primary">rsmC</name>
    <name evidence="9" type="ORF">EHSB41UT_04747</name>
</gene>
<sequence>MSSLTNPSRLLEKNSEELDSPRLLLALPPADGFLSLLAAERPAGSTHVLTNMVEVREQASRIVPEANLVYSHDFSQLQGPFDLIVLYLQKSKPYTSAVLDQLCPLLTEQGRILLVGENGTGIKSWRKNLQNWGEVMPITSGCHSGLLELLPSEQSRSTNKGWEEKHFPIAVAGTEIQVASLPGVFSHGRLDVGTQLLLETLSKENIRGQLLDFGCGAGVIGSWQAKRHNRCKPTLLDTDAMALEAARRTLALNGLEGKVVASHGLSGLNGRYDWIISNPPFHEGVKTRYDVTENFLLQAKEHLNRGGQLRIVANSFLRYQPLIEEAFGHCEVLAQGRGFTIYGATLAPAFVSAEI</sequence>
<evidence type="ECO:0000313" key="10">
    <source>
        <dbReference type="Proteomes" id="UP000196573"/>
    </source>
</evidence>
<dbReference type="GO" id="GO:0003676">
    <property type="term" value="F:nucleic acid binding"/>
    <property type="evidence" value="ECO:0007669"/>
    <property type="project" value="InterPro"/>
</dbReference>
<keyword evidence="1 6" id="KW-0963">Cytoplasm</keyword>
<dbReference type="SUPFAM" id="SSF53335">
    <property type="entry name" value="S-adenosyl-L-methionine-dependent methyltransferases"/>
    <property type="match status" value="2"/>
</dbReference>
<dbReference type="Pfam" id="PF05175">
    <property type="entry name" value="MTS"/>
    <property type="match status" value="1"/>
</dbReference>
<dbReference type="PROSITE" id="PS00092">
    <property type="entry name" value="N6_MTASE"/>
    <property type="match status" value="1"/>
</dbReference>
<reference evidence="9 10" key="1">
    <citation type="submission" date="2017-03" db="EMBL/GenBank/DDBJ databases">
        <authorList>
            <person name="Afonso C.L."/>
            <person name="Miller P.J."/>
            <person name="Scott M.A."/>
            <person name="Spackman E."/>
            <person name="Goraichik I."/>
            <person name="Dimitrov K.M."/>
            <person name="Suarez D.L."/>
            <person name="Swayne D.E."/>
        </authorList>
    </citation>
    <scope>NUCLEOTIDE SEQUENCE [LARGE SCALE GENOMIC DNA]</scope>
    <source>
        <strain evidence="9">SB41UT1</strain>
    </source>
</reference>
<protein>
    <recommendedName>
        <fullName evidence="6">Ribosomal RNA small subunit methyltransferase C</fullName>
        <ecNumber evidence="6">2.1.1.172</ecNumber>
    </recommendedName>
    <alternativeName>
        <fullName evidence="6">16S rRNA m2G1207 methyltransferase</fullName>
    </alternativeName>
    <alternativeName>
        <fullName evidence="6">rRNA (guanine-N(2)-)-methyltransferase RsmC</fullName>
    </alternativeName>
</protein>
<dbReference type="Pfam" id="PF08468">
    <property type="entry name" value="MTS_N"/>
    <property type="match status" value="1"/>
</dbReference>
<proteinExistence type="inferred from homology"/>
<evidence type="ECO:0000256" key="5">
    <source>
        <dbReference type="ARBA" id="ARBA00022691"/>
    </source>
</evidence>
<evidence type="ECO:0000256" key="6">
    <source>
        <dbReference type="HAMAP-Rule" id="MF_01862"/>
    </source>
</evidence>
<dbReference type="Proteomes" id="UP000196573">
    <property type="component" value="Unassembled WGS sequence"/>
</dbReference>
<dbReference type="RefSeq" id="WP_087113371.1">
    <property type="nucleotide sequence ID" value="NZ_CBCSCN010000022.1"/>
</dbReference>
<dbReference type="PANTHER" id="PTHR47816">
    <property type="entry name" value="RIBOSOMAL RNA SMALL SUBUNIT METHYLTRANSFERASE C"/>
    <property type="match status" value="1"/>
</dbReference>
<evidence type="ECO:0000256" key="3">
    <source>
        <dbReference type="ARBA" id="ARBA00022603"/>
    </source>
</evidence>
<comment type="catalytic activity">
    <reaction evidence="6">
        <text>guanosine(1207) in 16S rRNA + S-adenosyl-L-methionine = N(2)-methylguanosine(1207) in 16S rRNA + S-adenosyl-L-homocysteine + H(+)</text>
        <dbReference type="Rhea" id="RHEA:42736"/>
        <dbReference type="Rhea" id="RHEA-COMP:10213"/>
        <dbReference type="Rhea" id="RHEA-COMP:10214"/>
        <dbReference type="ChEBI" id="CHEBI:15378"/>
        <dbReference type="ChEBI" id="CHEBI:57856"/>
        <dbReference type="ChEBI" id="CHEBI:59789"/>
        <dbReference type="ChEBI" id="CHEBI:74269"/>
        <dbReference type="ChEBI" id="CHEBI:74481"/>
        <dbReference type="EC" id="2.1.1.172"/>
    </reaction>
</comment>
<keyword evidence="2 6" id="KW-0698">rRNA processing</keyword>
<keyword evidence="5 6" id="KW-0949">S-adenosyl-L-methionine</keyword>
<dbReference type="InterPro" id="IPR046977">
    <property type="entry name" value="RsmC/RlmG"/>
</dbReference>
<dbReference type="CDD" id="cd02440">
    <property type="entry name" value="AdoMet_MTases"/>
    <property type="match status" value="1"/>
</dbReference>
<evidence type="ECO:0000259" key="7">
    <source>
        <dbReference type="Pfam" id="PF05175"/>
    </source>
</evidence>
<evidence type="ECO:0000256" key="2">
    <source>
        <dbReference type="ARBA" id="ARBA00022552"/>
    </source>
</evidence>
<keyword evidence="10" id="KW-1185">Reference proteome</keyword>
<feature type="domain" description="Methyltransferase small" evidence="7">
    <location>
        <begin position="176"/>
        <end position="342"/>
    </location>
</feature>
<dbReference type="EC" id="2.1.1.172" evidence="6"/>
<dbReference type="AlphaFoldDB" id="A0A1X7AS43"/>
<evidence type="ECO:0000259" key="8">
    <source>
        <dbReference type="Pfam" id="PF08468"/>
    </source>
</evidence>
<dbReference type="InterPro" id="IPR007848">
    <property type="entry name" value="Small_mtfrase_dom"/>
</dbReference>
<comment type="function">
    <text evidence="6">Specifically methylates the guanine in position 1207 of 16S rRNA in the 30S particle.</text>
</comment>
<name>A0A1X7AS43_9GAMM</name>
<accession>A0A1X7AS43</accession>
<evidence type="ECO:0000256" key="4">
    <source>
        <dbReference type="ARBA" id="ARBA00022679"/>
    </source>
</evidence>
<dbReference type="GO" id="GO:0052914">
    <property type="term" value="F:16S rRNA (guanine(1207)-N(2))-methyltransferase activity"/>
    <property type="evidence" value="ECO:0007669"/>
    <property type="project" value="UniProtKB-EC"/>
</dbReference>
<dbReference type="HAMAP" id="MF_01862">
    <property type="entry name" value="16SrRNA_methyltr_C"/>
    <property type="match status" value="1"/>
</dbReference>
<dbReference type="InterPro" id="IPR029063">
    <property type="entry name" value="SAM-dependent_MTases_sf"/>
</dbReference>
<dbReference type="GO" id="GO:0005737">
    <property type="term" value="C:cytoplasm"/>
    <property type="evidence" value="ECO:0007669"/>
    <property type="project" value="UniProtKB-SubCell"/>
</dbReference>
<organism evidence="9 10">
    <name type="scientific">Parendozoicomonas haliclonae</name>
    <dbReference type="NCBI Taxonomy" id="1960125"/>
    <lineage>
        <taxon>Bacteria</taxon>
        <taxon>Pseudomonadati</taxon>
        <taxon>Pseudomonadota</taxon>
        <taxon>Gammaproteobacteria</taxon>
        <taxon>Oceanospirillales</taxon>
        <taxon>Endozoicomonadaceae</taxon>
        <taxon>Parendozoicomonas</taxon>
    </lineage>
</organism>
<evidence type="ECO:0000256" key="1">
    <source>
        <dbReference type="ARBA" id="ARBA00022490"/>
    </source>
</evidence>
<dbReference type="InterPro" id="IPR002052">
    <property type="entry name" value="DNA_methylase_N6_adenine_CS"/>
</dbReference>
<dbReference type="EMBL" id="FWPT01000021">
    <property type="protein sequence ID" value="SMA50929.1"/>
    <property type="molecule type" value="Genomic_DNA"/>
</dbReference>
<feature type="domain" description="Methyltransferase small N-terminal" evidence="8">
    <location>
        <begin position="8"/>
        <end position="153"/>
    </location>
</feature>
<keyword evidence="4 6" id="KW-0808">Transferase</keyword>
<evidence type="ECO:0000313" key="9">
    <source>
        <dbReference type="EMBL" id="SMA50929.1"/>
    </source>
</evidence>
<dbReference type="InterPro" id="IPR023543">
    <property type="entry name" value="rRNA_ssu_MeTfrase_C"/>
</dbReference>
<dbReference type="InterPro" id="IPR013675">
    <property type="entry name" value="Mtase_sm_N"/>
</dbReference>
<comment type="similarity">
    <text evidence="6">Belongs to the methyltransferase superfamily. RsmC family.</text>
</comment>
<comment type="subunit">
    <text evidence="6">Monomer.</text>
</comment>
<comment type="subcellular location">
    <subcellularLocation>
        <location evidence="6">Cytoplasm</location>
    </subcellularLocation>
</comment>
<dbReference type="OrthoDB" id="29650at2"/>
<dbReference type="PANTHER" id="PTHR47816:SF4">
    <property type="entry name" value="RIBOSOMAL RNA SMALL SUBUNIT METHYLTRANSFERASE C"/>
    <property type="match status" value="1"/>
</dbReference>